<comment type="caution">
    <text evidence="1">The sequence shown here is derived from an EMBL/GenBank/DDBJ whole genome shotgun (WGS) entry which is preliminary data.</text>
</comment>
<proteinExistence type="predicted"/>
<dbReference type="Proteomes" id="UP001198630">
    <property type="component" value="Unassembled WGS sequence"/>
</dbReference>
<sequence length="133" mass="14632">MGPADPWPRIDAAASNRGIRIRGWTTAPTTEPPAALRQPIDVPIIETLHRLRQRFVSIAQNDQGDLLVVDTRAGEESGCVRDFAGEDADQSMMMWSSIDALIDEVASAVQRSEPPCFGWMPVVNDGTLDWELS</sequence>
<dbReference type="RefSeq" id="WP_230792577.1">
    <property type="nucleotide sequence ID" value="NZ_JAJNCO010000024.1"/>
</dbReference>
<evidence type="ECO:0000313" key="2">
    <source>
        <dbReference type="Proteomes" id="UP001198630"/>
    </source>
</evidence>
<organism evidence="1 2">
    <name type="scientific">Rhodococcus rhodochrous</name>
    <dbReference type="NCBI Taxonomy" id="1829"/>
    <lineage>
        <taxon>Bacteria</taxon>
        <taxon>Bacillati</taxon>
        <taxon>Actinomycetota</taxon>
        <taxon>Actinomycetes</taxon>
        <taxon>Mycobacteriales</taxon>
        <taxon>Nocardiaceae</taxon>
        <taxon>Rhodococcus</taxon>
    </lineage>
</organism>
<protein>
    <recommendedName>
        <fullName evidence="3">DUF2750 domain-containing protein</fullName>
    </recommendedName>
</protein>
<evidence type="ECO:0008006" key="3">
    <source>
        <dbReference type="Google" id="ProtNLM"/>
    </source>
</evidence>
<dbReference type="AlphaFoldDB" id="A0AAW4XNZ9"/>
<accession>A0AAW4XNZ9</accession>
<dbReference type="EMBL" id="JAJNCO010000024">
    <property type="protein sequence ID" value="MCD2114614.1"/>
    <property type="molecule type" value="Genomic_DNA"/>
</dbReference>
<evidence type="ECO:0000313" key="1">
    <source>
        <dbReference type="EMBL" id="MCD2114614.1"/>
    </source>
</evidence>
<reference evidence="1" key="1">
    <citation type="submission" date="2021-11" db="EMBL/GenBank/DDBJ databases">
        <title>Development of a sustainable strategy for remediation of hydrocarbon-contaminated territories based on the waste exchange concept.</title>
        <authorList>
            <person name="Elkin A."/>
        </authorList>
    </citation>
    <scope>NUCLEOTIDE SEQUENCE</scope>
    <source>
        <strain evidence="1">IEGM 757</strain>
    </source>
</reference>
<gene>
    <name evidence="1" type="ORF">LQ384_26280</name>
</gene>
<name>A0AAW4XNZ9_RHORH</name>